<evidence type="ECO:0000256" key="3">
    <source>
        <dbReference type="ARBA" id="ARBA00022475"/>
    </source>
</evidence>
<dbReference type="Proteomes" id="UP001152797">
    <property type="component" value="Unassembled WGS sequence"/>
</dbReference>
<accession>A0A9P1DWA9</accession>
<dbReference type="Gene3D" id="1.20.1250.20">
    <property type="entry name" value="MFS general substrate transporter like domains"/>
    <property type="match status" value="1"/>
</dbReference>
<feature type="transmembrane region" description="Helical" evidence="8">
    <location>
        <begin position="250"/>
        <end position="270"/>
    </location>
</feature>
<dbReference type="EMBL" id="CAMXCT030006612">
    <property type="protein sequence ID" value="CAL4804281.1"/>
    <property type="molecule type" value="Genomic_DNA"/>
</dbReference>
<dbReference type="PROSITE" id="PS00216">
    <property type="entry name" value="SUGAR_TRANSPORT_1"/>
    <property type="match status" value="1"/>
</dbReference>
<name>A0A9P1DWA9_9DINO</name>
<feature type="region of interest" description="Disordered" evidence="7">
    <location>
        <begin position="280"/>
        <end position="302"/>
    </location>
</feature>
<dbReference type="EMBL" id="CAMXCT020006612">
    <property type="protein sequence ID" value="CAL1170344.1"/>
    <property type="molecule type" value="Genomic_DNA"/>
</dbReference>
<comment type="caution">
    <text evidence="10">The sequence shown here is derived from an EMBL/GenBank/DDBJ whole genome shotgun (WGS) entry which is preliminary data.</text>
</comment>
<dbReference type="InterPro" id="IPR020846">
    <property type="entry name" value="MFS_dom"/>
</dbReference>
<dbReference type="InterPro" id="IPR005829">
    <property type="entry name" value="Sugar_transporter_CS"/>
</dbReference>
<feature type="transmembrane region" description="Helical" evidence="8">
    <location>
        <begin position="110"/>
        <end position="130"/>
    </location>
</feature>
<keyword evidence="2" id="KW-0813">Transport</keyword>
<protein>
    <recommendedName>
        <fullName evidence="9">Major facilitator superfamily (MFS) profile domain-containing protein</fullName>
    </recommendedName>
</protein>
<evidence type="ECO:0000256" key="4">
    <source>
        <dbReference type="ARBA" id="ARBA00022692"/>
    </source>
</evidence>
<evidence type="ECO:0000259" key="9">
    <source>
        <dbReference type="PROSITE" id="PS50850"/>
    </source>
</evidence>
<evidence type="ECO:0000256" key="5">
    <source>
        <dbReference type="ARBA" id="ARBA00022989"/>
    </source>
</evidence>
<evidence type="ECO:0000256" key="7">
    <source>
        <dbReference type="SAM" id="MobiDB-lite"/>
    </source>
</evidence>
<feature type="domain" description="Major facilitator superfamily (MFS) profile" evidence="9">
    <location>
        <begin position="100"/>
        <end position="499"/>
    </location>
</feature>
<feature type="transmembrane region" description="Helical" evidence="8">
    <location>
        <begin position="166"/>
        <end position="183"/>
    </location>
</feature>
<keyword evidence="4 8" id="KW-0812">Transmembrane</keyword>
<dbReference type="Pfam" id="PF07690">
    <property type="entry name" value="MFS_1"/>
    <property type="match status" value="1"/>
</dbReference>
<sequence length="499" mass="52489">MAFACGFDQNCMSLARLAPQPHLSVLDMQGVLPRPGLHVPATPPCSSLICSAVALEPDGSLPLVSACLLGYRWMKRPGRRSLRIATLQVATVATPPGIDPQIAATFSQTFFFLPFTAMQPIIPLLVAQKFQLSAELWGAVCAAEGLAKILCAMPVAALLSSWGRKPVLVLSFICFGFSMTALAHNGTILGLLGAKLLVGAAVLAQNSGMQLFLTDISSSENKSRVMAPVLMAEKLSSMIGPLIGGKLIQVFGATAAMTQLAVITFFLGFVNQGMLKETKPRQENQENLSPNDSPKSAKKPSEGKLKQLLQDVRVKEAVIFSAFYWGIMASTLYCLVPLMLTQVFGLGALAFSVVLAATNLLCFLCAKPAAEWSDRWGRKAVLVPGMVLVGIATVLLPGVPKVATSQSSEILLLTLLLGALAVGQGLVGPALPTIFTDGLAPSLQVESLSLLRISTEVGAVTLSLAMCYLVGSSGFGLPLVAAGVAALFAAARFSIKYQA</sequence>
<feature type="transmembrane region" description="Helical" evidence="8">
    <location>
        <begin position="346"/>
        <end position="366"/>
    </location>
</feature>
<dbReference type="InterPro" id="IPR011701">
    <property type="entry name" value="MFS"/>
</dbReference>
<dbReference type="PANTHER" id="PTHR23517:SF3">
    <property type="entry name" value="INTEGRAL MEMBRANE TRANSPORT PROTEIN"/>
    <property type="match status" value="1"/>
</dbReference>
<reference evidence="10" key="1">
    <citation type="submission" date="2022-10" db="EMBL/GenBank/DDBJ databases">
        <authorList>
            <person name="Chen Y."/>
            <person name="Dougan E. K."/>
            <person name="Chan C."/>
            <person name="Rhodes N."/>
            <person name="Thang M."/>
        </authorList>
    </citation>
    <scope>NUCLEOTIDE SEQUENCE</scope>
</reference>
<keyword evidence="5 8" id="KW-1133">Transmembrane helix</keyword>
<keyword evidence="12" id="KW-1185">Reference proteome</keyword>
<evidence type="ECO:0000256" key="1">
    <source>
        <dbReference type="ARBA" id="ARBA00004651"/>
    </source>
</evidence>
<dbReference type="OrthoDB" id="419616at2759"/>
<evidence type="ECO:0000256" key="8">
    <source>
        <dbReference type="SAM" id="Phobius"/>
    </source>
</evidence>
<dbReference type="SUPFAM" id="SSF103473">
    <property type="entry name" value="MFS general substrate transporter"/>
    <property type="match status" value="1"/>
</dbReference>
<evidence type="ECO:0000256" key="2">
    <source>
        <dbReference type="ARBA" id="ARBA00022448"/>
    </source>
</evidence>
<organism evidence="10">
    <name type="scientific">Cladocopium goreaui</name>
    <dbReference type="NCBI Taxonomy" id="2562237"/>
    <lineage>
        <taxon>Eukaryota</taxon>
        <taxon>Sar</taxon>
        <taxon>Alveolata</taxon>
        <taxon>Dinophyceae</taxon>
        <taxon>Suessiales</taxon>
        <taxon>Symbiodiniaceae</taxon>
        <taxon>Cladocopium</taxon>
    </lineage>
</organism>
<comment type="subcellular location">
    <subcellularLocation>
        <location evidence="1">Cell membrane</location>
        <topology evidence="1">Multi-pass membrane protein</topology>
    </subcellularLocation>
</comment>
<gene>
    <name evidence="10" type="ORF">C1SCF055_LOCUS41650</name>
</gene>
<dbReference type="AlphaFoldDB" id="A0A9P1DWA9"/>
<proteinExistence type="predicted"/>
<dbReference type="PANTHER" id="PTHR23517">
    <property type="entry name" value="RESISTANCE PROTEIN MDTM, PUTATIVE-RELATED-RELATED"/>
    <property type="match status" value="1"/>
</dbReference>
<feature type="transmembrane region" description="Helical" evidence="8">
    <location>
        <begin position="477"/>
        <end position="495"/>
    </location>
</feature>
<evidence type="ECO:0000313" key="10">
    <source>
        <dbReference type="EMBL" id="CAI4016969.1"/>
    </source>
</evidence>
<keyword evidence="3" id="KW-1003">Cell membrane</keyword>
<dbReference type="GO" id="GO:0022857">
    <property type="term" value="F:transmembrane transporter activity"/>
    <property type="evidence" value="ECO:0007669"/>
    <property type="project" value="InterPro"/>
</dbReference>
<dbReference type="PROSITE" id="PS50850">
    <property type="entry name" value="MFS"/>
    <property type="match status" value="1"/>
</dbReference>
<dbReference type="InterPro" id="IPR036259">
    <property type="entry name" value="MFS_trans_sf"/>
</dbReference>
<feature type="transmembrane region" description="Helical" evidence="8">
    <location>
        <begin position="317"/>
        <end position="340"/>
    </location>
</feature>
<dbReference type="GO" id="GO:0005886">
    <property type="term" value="C:plasma membrane"/>
    <property type="evidence" value="ECO:0007669"/>
    <property type="project" value="UniProtKB-SubCell"/>
</dbReference>
<evidence type="ECO:0000313" key="12">
    <source>
        <dbReference type="Proteomes" id="UP001152797"/>
    </source>
</evidence>
<evidence type="ECO:0000256" key="6">
    <source>
        <dbReference type="ARBA" id="ARBA00023136"/>
    </source>
</evidence>
<feature type="compositionally biased region" description="Polar residues" evidence="7">
    <location>
        <begin position="285"/>
        <end position="294"/>
    </location>
</feature>
<keyword evidence="6 8" id="KW-0472">Membrane</keyword>
<feature type="transmembrane region" description="Helical" evidence="8">
    <location>
        <begin position="136"/>
        <end position="159"/>
    </location>
</feature>
<reference evidence="11" key="2">
    <citation type="submission" date="2024-04" db="EMBL/GenBank/DDBJ databases">
        <authorList>
            <person name="Chen Y."/>
            <person name="Shah S."/>
            <person name="Dougan E. K."/>
            <person name="Thang M."/>
            <person name="Chan C."/>
        </authorList>
    </citation>
    <scope>NUCLEOTIDE SEQUENCE [LARGE SCALE GENOMIC DNA]</scope>
</reference>
<feature type="transmembrane region" description="Helical" evidence="8">
    <location>
        <begin position="410"/>
        <end position="432"/>
    </location>
</feature>
<evidence type="ECO:0000313" key="11">
    <source>
        <dbReference type="EMBL" id="CAL1170344.1"/>
    </source>
</evidence>
<feature type="transmembrane region" description="Helical" evidence="8">
    <location>
        <begin position="378"/>
        <end position="398"/>
    </location>
</feature>
<dbReference type="InterPro" id="IPR050171">
    <property type="entry name" value="MFS_Transporters"/>
</dbReference>
<dbReference type="EMBL" id="CAMXCT010006612">
    <property type="protein sequence ID" value="CAI4016969.1"/>
    <property type="molecule type" value="Genomic_DNA"/>
</dbReference>